<protein>
    <submittedName>
        <fullName evidence="8">PTS modulated transcriptional regulator, MtlR family</fullName>
        <ecNumber evidence="8">2.7.1.69</ecNumber>
    </submittedName>
</protein>
<dbReference type="GO" id="GO:0009401">
    <property type="term" value="P:phosphoenolpyruvate-dependent sugar phosphotransferase system"/>
    <property type="evidence" value="ECO:0007669"/>
    <property type="project" value="InterPro"/>
</dbReference>
<keyword evidence="4" id="KW-0804">Transcription</keyword>
<dbReference type="InterPro" id="IPR050661">
    <property type="entry name" value="BglG_antiterminators"/>
</dbReference>
<dbReference type="KEGG" id="scd:Spica_2252"/>
<dbReference type="InterPro" id="IPR016152">
    <property type="entry name" value="PTrfase/Anion_transptr"/>
</dbReference>
<dbReference type="CDD" id="cd05568">
    <property type="entry name" value="PTS_IIB_bgl_like"/>
    <property type="match status" value="1"/>
</dbReference>
<reference evidence="9" key="1">
    <citation type="journal article" date="2013" name="Stand. Genomic Sci.">
        <title>Genome sequence of the thermophilic fresh-water bacterium Spirochaeta caldaria type strain (H1(T)), reclassification of Spirochaeta caldaria, Spirochaeta stenostrepta, and Spirochaeta zuelzerae in the genus Treponema as Treponema caldaria comb. nov., Treponema stenostrepta comb. nov., and Treponema zuelzerae comb. nov., and emendation of the genus Treponema.</title>
        <authorList>
            <person name="Abt B."/>
            <person name="Goker M."/>
            <person name="Scheuner C."/>
            <person name="Han C."/>
            <person name="Lu M."/>
            <person name="Misra M."/>
            <person name="Lapidus A."/>
            <person name="Nolan M."/>
            <person name="Lucas S."/>
            <person name="Hammon N."/>
            <person name="Deshpande S."/>
            <person name="Cheng J.F."/>
            <person name="Tapia R."/>
            <person name="Goodwin L.A."/>
            <person name="Pitluck S."/>
            <person name="Liolios K."/>
            <person name="Pagani I."/>
            <person name="Ivanova N."/>
            <person name="Mavromatis K."/>
            <person name="Mikhailova N."/>
            <person name="Huntemann M."/>
            <person name="Pati A."/>
            <person name="Chen A."/>
            <person name="Palaniappan K."/>
            <person name="Land M."/>
            <person name="Hauser L."/>
            <person name="Jeffries C.D."/>
            <person name="Rohde M."/>
            <person name="Spring S."/>
            <person name="Gronow S."/>
            <person name="Detter J.C."/>
            <person name="Bristow J."/>
            <person name="Eisen J.A."/>
            <person name="Markowitz V."/>
            <person name="Hugenholtz P."/>
            <person name="Kyrpides N.C."/>
            <person name="Woyke T."/>
            <person name="Klenk H.P."/>
        </authorList>
    </citation>
    <scope>NUCLEOTIDE SEQUENCE</scope>
    <source>
        <strain evidence="9">ATCC 51460 / DSM 7334 / H1</strain>
    </source>
</reference>
<dbReference type="OrthoDB" id="354933at2"/>
<dbReference type="eggNOG" id="COG3711">
    <property type="taxonomic scope" value="Bacteria"/>
</dbReference>
<proteinExistence type="predicted"/>
<gene>
    <name evidence="8" type="ordered locus">Spica_2252</name>
</gene>
<dbReference type="Gene3D" id="1.10.10.10">
    <property type="entry name" value="Winged helix-like DNA-binding domain superfamily/Winged helix DNA-binding domain"/>
    <property type="match status" value="2"/>
</dbReference>
<dbReference type="SUPFAM" id="SSF52794">
    <property type="entry name" value="PTS system IIB component-like"/>
    <property type="match status" value="1"/>
</dbReference>
<dbReference type="AlphaFoldDB" id="F8F340"/>
<dbReference type="GO" id="GO:0006355">
    <property type="term" value="P:regulation of DNA-templated transcription"/>
    <property type="evidence" value="ECO:0007669"/>
    <property type="project" value="InterPro"/>
</dbReference>
<dbReference type="Gene3D" id="3.40.50.2300">
    <property type="match status" value="1"/>
</dbReference>
<evidence type="ECO:0000259" key="7">
    <source>
        <dbReference type="PROSITE" id="PS51372"/>
    </source>
</evidence>
<organism evidence="8 9">
    <name type="scientific">Gracilinema caldarium (strain ATCC 51460 / DSM 7334 / H1)</name>
    <name type="common">Treponema caldarium</name>
    <dbReference type="NCBI Taxonomy" id="744872"/>
    <lineage>
        <taxon>Bacteria</taxon>
        <taxon>Pseudomonadati</taxon>
        <taxon>Spirochaetota</taxon>
        <taxon>Spirochaetia</taxon>
        <taxon>Spirochaetales</taxon>
        <taxon>Breznakiellaceae</taxon>
        <taxon>Gracilinema</taxon>
    </lineage>
</organism>
<evidence type="ECO:0000256" key="3">
    <source>
        <dbReference type="ARBA" id="ARBA00023015"/>
    </source>
</evidence>
<dbReference type="Pfam" id="PF00359">
    <property type="entry name" value="PTS_EIIA_2"/>
    <property type="match status" value="1"/>
</dbReference>
<feature type="domain" description="PTS EIIB type-2" evidence="6">
    <location>
        <begin position="419"/>
        <end position="508"/>
    </location>
</feature>
<evidence type="ECO:0000313" key="9">
    <source>
        <dbReference type="Proteomes" id="UP000000503"/>
    </source>
</evidence>
<feature type="domain" description="PRD" evidence="7">
    <location>
        <begin position="310"/>
        <end position="415"/>
    </location>
</feature>
<dbReference type="PANTHER" id="PTHR30185:SF18">
    <property type="entry name" value="TRANSCRIPTIONAL REGULATOR MTLR"/>
    <property type="match status" value="1"/>
</dbReference>
<dbReference type="EMBL" id="CP002868">
    <property type="protein sequence ID" value="AEJ20366.1"/>
    <property type="molecule type" value="Genomic_DNA"/>
</dbReference>
<dbReference type="RefSeq" id="WP_013969647.1">
    <property type="nucleotide sequence ID" value="NC_015732.1"/>
</dbReference>
<dbReference type="PROSITE" id="PS51099">
    <property type="entry name" value="PTS_EIIB_TYPE_2"/>
    <property type="match status" value="1"/>
</dbReference>
<dbReference type="Pfam" id="PF00874">
    <property type="entry name" value="PRD"/>
    <property type="match status" value="1"/>
</dbReference>
<name>F8F340_GRAC1</name>
<keyword evidence="2" id="KW-0677">Repeat</keyword>
<dbReference type="InterPro" id="IPR013196">
    <property type="entry name" value="HTH_11"/>
</dbReference>
<dbReference type="Gene3D" id="3.40.930.10">
    <property type="entry name" value="Mannitol-specific EII, Chain A"/>
    <property type="match status" value="1"/>
</dbReference>
<evidence type="ECO:0000256" key="2">
    <source>
        <dbReference type="ARBA" id="ARBA00022737"/>
    </source>
</evidence>
<dbReference type="GO" id="GO:0008982">
    <property type="term" value="F:protein-N(PI)-phosphohistidine-sugar phosphotransferase activity"/>
    <property type="evidence" value="ECO:0007669"/>
    <property type="project" value="InterPro"/>
</dbReference>
<evidence type="ECO:0000256" key="4">
    <source>
        <dbReference type="ARBA" id="ARBA00023163"/>
    </source>
</evidence>
<dbReference type="InterPro" id="IPR013011">
    <property type="entry name" value="PTS_EIIB_2"/>
</dbReference>
<dbReference type="InterPro" id="IPR036390">
    <property type="entry name" value="WH_DNA-bd_sf"/>
</dbReference>
<dbReference type="SUPFAM" id="SSF55804">
    <property type="entry name" value="Phoshotransferase/anion transport protein"/>
    <property type="match status" value="1"/>
</dbReference>
<keyword evidence="9" id="KW-1185">Reference proteome</keyword>
<dbReference type="InterPro" id="IPR036634">
    <property type="entry name" value="PRD_sf"/>
</dbReference>
<dbReference type="HOGENOM" id="CLU_013442_2_0_12"/>
<evidence type="ECO:0000313" key="8">
    <source>
        <dbReference type="EMBL" id="AEJ20366.1"/>
    </source>
</evidence>
<dbReference type="InterPro" id="IPR002178">
    <property type="entry name" value="PTS_EIIA_type-2_dom"/>
</dbReference>
<dbReference type="PROSITE" id="PS51094">
    <property type="entry name" value="PTS_EIIA_TYPE_2"/>
    <property type="match status" value="1"/>
</dbReference>
<evidence type="ECO:0000259" key="5">
    <source>
        <dbReference type="PROSITE" id="PS51094"/>
    </source>
</evidence>
<dbReference type="STRING" id="744872.Spica_2252"/>
<dbReference type="InterPro" id="IPR036388">
    <property type="entry name" value="WH-like_DNA-bd_sf"/>
</dbReference>
<dbReference type="SUPFAM" id="SSF46785">
    <property type="entry name" value="Winged helix' DNA-binding domain"/>
    <property type="match status" value="1"/>
</dbReference>
<dbReference type="InterPro" id="IPR011608">
    <property type="entry name" value="PRD"/>
</dbReference>
<dbReference type="Gene3D" id="1.10.1790.10">
    <property type="entry name" value="PRD domain"/>
    <property type="match status" value="1"/>
</dbReference>
<evidence type="ECO:0000256" key="1">
    <source>
        <dbReference type="ARBA" id="ARBA00022679"/>
    </source>
</evidence>
<accession>F8F340</accession>
<dbReference type="PROSITE" id="PS51372">
    <property type="entry name" value="PRD_2"/>
    <property type="match status" value="1"/>
</dbReference>
<dbReference type="Proteomes" id="UP000000503">
    <property type="component" value="Chromosome"/>
</dbReference>
<dbReference type="SUPFAM" id="SSF63520">
    <property type="entry name" value="PTS-regulatory domain, PRD"/>
    <property type="match status" value="1"/>
</dbReference>
<sequence length="685" mass="77794">MNLTLRQRNILQILIDEPSEVTLAHIAQKIKVSIRTVHRELVSLSRNLERDYGIRLQARPGLGLKLAGDAEGITRCRNDLQESVPSDTSPEERQRMLCLLLLESNEAIKLSALAEELYSSIQVIRRDLDTLQSWFSLYGFQLTLRKGMGLRLEGSENRKREALVMLLWDLFGESGLLALLRSEAALSRLCLEEAELLALRIIPLQYIRYAEHVLSGLSRELLPDMAPQDYLQLLLVLAVAAVRRKSGYMLPVVTQELKQVSDEEVCRIARAALTAMFSHFSIPVDDAEQEAIERFLRGAHQERLGKTLLADNLQVLPEITLLIQKCEETLGQGLSEDRILRDGLLAHWVPALYRLQHNLPIKNPLLHRIKEEYGSLFEILSHIVHELFPSLRVPDDEVGYLVLHFGAALSRRTQERRRYRALVVCSAGIGSANMLASRLREKIPEIELIVNVSWFDIQTMSLEGWDILISTIPLPIPQGSYVLVEPLLSDEGVKLIRNYLNAKDKIKQREHPEHSRTAPVVTPIPASCQADTVHLPKETIFDHIFVFTSCSYGKDWNEVLQQLIYACKGLGCINDEEAAFAALAQRSTDHGILLPDNRSLFLHARSTAVTRPCFTIHRLREPLVVDAVQWSSAPRTILLMLAPQNLNDRDLSLLNEISVSLLDTTILEYLEQETEQHIRSFYKRF</sequence>
<dbReference type="InterPro" id="IPR036095">
    <property type="entry name" value="PTS_EIIB-like_sf"/>
</dbReference>
<keyword evidence="3" id="KW-0805">Transcription regulation</keyword>
<evidence type="ECO:0000259" key="6">
    <source>
        <dbReference type="PROSITE" id="PS51099"/>
    </source>
</evidence>
<keyword evidence="1 8" id="KW-0808">Transferase</keyword>
<feature type="domain" description="PTS EIIA type-2" evidence="5">
    <location>
        <begin position="539"/>
        <end position="685"/>
    </location>
</feature>
<dbReference type="Pfam" id="PF08279">
    <property type="entry name" value="HTH_11"/>
    <property type="match status" value="1"/>
</dbReference>
<dbReference type="PANTHER" id="PTHR30185">
    <property type="entry name" value="CRYPTIC BETA-GLUCOSIDE BGL OPERON ANTITERMINATOR"/>
    <property type="match status" value="1"/>
</dbReference>
<dbReference type="EC" id="2.7.1.69" evidence="8"/>